<reference evidence="2" key="1">
    <citation type="journal article" date="2019" name="Int. J. Syst. Evol. Microbiol.">
        <title>The Global Catalogue of Microorganisms (GCM) 10K type strain sequencing project: providing services to taxonomists for standard genome sequencing and annotation.</title>
        <authorList>
            <consortium name="The Broad Institute Genomics Platform"/>
            <consortium name="The Broad Institute Genome Sequencing Center for Infectious Disease"/>
            <person name="Wu L."/>
            <person name="Ma J."/>
        </authorList>
    </citation>
    <scope>NUCLEOTIDE SEQUENCE [LARGE SCALE GENOMIC DNA]</scope>
    <source>
        <strain evidence="2">JCM 17688</strain>
    </source>
</reference>
<evidence type="ECO:0000313" key="2">
    <source>
        <dbReference type="Proteomes" id="UP001500635"/>
    </source>
</evidence>
<protein>
    <submittedName>
        <fullName evidence="1">DinB family protein</fullName>
    </submittedName>
</protein>
<accession>A0ABP8J513</accession>
<dbReference type="Pfam" id="PF04978">
    <property type="entry name" value="MST"/>
    <property type="match status" value="1"/>
</dbReference>
<dbReference type="EMBL" id="BAABFR010000005">
    <property type="protein sequence ID" value="GAA4384776.1"/>
    <property type="molecule type" value="Genomic_DNA"/>
</dbReference>
<dbReference type="Proteomes" id="UP001500635">
    <property type="component" value="Unassembled WGS sequence"/>
</dbReference>
<dbReference type="SUPFAM" id="SSF109854">
    <property type="entry name" value="DinB/YfiT-like putative metalloenzymes"/>
    <property type="match status" value="1"/>
</dbReference>
<dbReference type="InterPro" id="IPR034660">
    <property type="entry name" value="DinB/YfiT-like"/>
</dbReference>
<sequence length="231" mass="25364">MERRRLIADRNRPQYGVYFMYRPAGPGTADKESTMPFHPTAAPTERAGLRAYLAQQLAGVRNVSFGLTEEQIRLAPTRSTLTIGGLLKHVMNCTEGWIERIEAAPAAPAPKSIDDAEITYLDDFVVSDADTLESILARFDAVTARALGAIDTVDLEVAVPVPDAPWFPKDVSSWTARWVILHLVEEVARHAGHADITRENIDGATMYELTAAAEGLGDQPFLKAWRPPARA</sequence>
<proteinExistence type="predicted"/>
<dbReference type="Gene3D" id="1.20.120.450">
    <property type="entry name" value="dinb family like domain"/>
    <property type="match status" value="1"/>
</dbReference>
<name>A0ABP8J513_9ACTN</name>
<evidence type="ECO:0000313" key="1">
    <source>
        <dbReference type="EMBL" id="GAA4384776.1"/>
    </source>
</evidence>
<gene>
    <name evidence="1" type="ORF">GCM10023147_05650</name>
</gene>
<comment type="caution">
    <text evidence="1">The sequence shown here is derived from an EMBL/GenBank/DDBJ whole genome shotgun (WGS) entry which is preliminary data.</text>
</comment>
<organism evidence="1 2">
    <name type="scientific">Tsukamurella soli</name>
    <dbReference type="NCBI Taxonomy" id="644556"/>
    <lineage>
        <taxon>Bacteria</taxon>
        <taxon>Bacillati</taxon>
        <taxon>Actinomycetota</taxon>
        <taxon>Actinomycetes</taxon>
        <taxon>Mycobacteriales</taxon>
        <taxon>Tsukamurellaceae</taxon>
        <taxon>Tsukamurella</taxon>
    </lineage>
</organism>
<keyword evidence="2" id="KW-1185">Reference proteome</keyword>
<dbReference type="InterPro" id="IPR007061">
    <property type="entry name" value="MST-like"/>
</dbReference>